<dbReference type="AlphaFoldDB" id="A0AB34IS26"/>
<keyword evidence="15" id="KW-1185">Reference proteome</keyword>
<dbReference type="Proteomes" id="UP001515480">
    <property type="component" value="Unassembled WGS sequence"/>
</dbReference>
<dbReference type="GO" id="GO:0006779">
    <property type="term" value="P:porphyrin-containing compound biosynthetic process"/>
    <property type="evidence" value="ECO:0007669"/>
    <property type="project" value="UniProtKB-KW"/>
</dbReference>
<protein>
    <recommendedName>
        <fullName evidence="3 8">Glutamyl-tRNA reductase</fullName>
        <ecNumber evidence="3 8">1.2.1.70</ecNumber>
    </recommendedName>
</protein>
<evidence type="ECO:0000256" key="4">
    <source>
        <dbReference type="ARBA" id="ARBA00022857"/>
    </source>
</evidence>
<dbReference type="Pfam" id="PF01488">
    <property type="entry name" value="Shikimate_DH"/>
    <property type="match status" value="1"/>
</dbReference>
<feature type="signal peptide" evidence="10">
    <location>
        <begin position="1"/>
        <end position="19"/>
    </location>
</feature>
<evidence type="ECO:0000259" key="12">
    <source>
        <dbReference type="Pfam" id="PF01488"/>
    </source>
</evidence>
<evidence type="ECO:0000259" key="13">
    <source>
        <dbReference type="Pfam" id="PF05201"/>
    </source>
</evidence>
<dbReference type="InterPro" id="IPR018214">
    <property type="entry name" value="GluRdtase_CS"/>
</dbReference>
<dbReference type="Gene3D" id="3.40.50.720">
    <property type="entry name" value="NAD(P)-binding Rossmann-like Domain"/>
    <property type="match status" value="1"/>
</dbReference>
<dbReference type="CDD" id="cd05213">
    <property type="entry name" value="NAD_bind_Glutamyl_tRNA_reduct"/>
    <property type="match status" value="1"/>
</dbReference>
<keyword evidence="4 8" id="KW-0521">NADP</keyword>
<evidence type="ECO:0000313" key="15">
    <source>
        <dbReference type="Proteomes" id="UP001515480"/>
    </source>
</evidence>
<dbReference type="GO" id="GO:0008883">
    <property type="term" value="F:glutamyl-tRNA reductase activity"/>
    <property type="evidence" value="ECO:0007669"/>
    <property type="project" value="UniProtKB-EC"/>
</dbReference>
<dbReference type="Pfam" id="PF00745">
    <property type="entry name" value="GlutR_dimer"/>
    <property type="match status" value="1"/>
</dbReference>
<comment type="pathway">
    <text evidence="1 8">Porphyrin-containing compound metabolism; protoporphyrin-IX biosynthesis; 5-aminolevulinate from L-glutamyl-tRNA(Glu): step 1/2.</text>
</comment>
<evidence type="ECO:0000256" key="7">
    <source>
        <dbReference type="ARBA" id="ARBA00047464"/>
    </source>
</evidence>
<dbReference type="NCBIfam" id="TIGR01035">
    <property type="entry name" value="hemA"/>
    <property type="match status" value="1"/>
</dbReference>
<evidence type="ECO:0000256" key="10">
    <source>
        <dbReference type="SAM" id="SignalP"/>
    </source>
</evidence>
<evidence type="ECO:0000256" key="2">
    <source>
        <dbReference type="ARBA" id="ARBA00005916"/>
    </source>
</evidence>
<name>A0AB34IS26_PRYPA</name>
<dbReference type="SUPFAM" id="SSF69075">
    <property type="entry name" value="Glutamyl tRNA-reductase dimerization domain"/>
    <property type="match status" value="1"/>
</dbReference>
<dbReference type="EMBL" id="JBGBPQ010000020">
    <property type="protein sequence ID" value="KAL1504073.1"/>
    <property type="molecule type" value="Genomic_DNA"/>
</dbReference>
<evidence type="ECO:0000256" key="9">
    <source>
        <dbReference type="SAM" id="MobiDB-lite"/>
    </source>
</evidence>
<keyword evidence="5 8" id="KW-0560">Oxidoreductase</keyword>
<accession>A0AB34IS26</accession>
<dbReference type="InterPro" id="IPR036453">
    <property type="entry name" value="GluRdtase_dimer_dom_sf"/>
</dbReference>
<evidence type="ECO:0000256" key="5">
    <source>
        <dbReference type="ARBA" id="ARBA00023002"/>
    </source>
</evidence>
<dbReference type="FunFam" id="3.30.460.30:FF:000001">
    <property type="entry name" value="Glutamyl-tRNA reductase"/>
    <property type="match status" value="1"/>
</dbReference>
<evidence type="ECO:0000256" key="1">
    <source>
        <dbReference type="ARBA" id="ARBA00005059"/>
    </source>
</evidence>
<dbReference type="GO" id="GO:0050661">
    <property type="term" value="F:NADP binding"/>
    <property type="evidence" value="ECO:0007669"/>
    <property type="project" value="InterPro"/>
</dbReference>
<feature type="region of interest" description="Disordered" evidence="9">
    <location>
        <begin position="76"/>
        <end position="95"/>
    </location>
</feature>
<evidence type="ECO:0000313" key="14">
    <source>
        <dbReference type="EMBL" id="KAL1504073.1"/>
    </source>
</evidence>
<keyword evidence="10" id="KW-0732">Signal</keyword>
<dbReference type="PROSITE" id="PS00747">
    <property type="entry name" value="GLUTR"/>
    <property type="match status" value="1"/>
</dbReference>
<evidence type="ECO:0000256" key="6">
    <source>
        <dbReference type="ARBA" id="ARBA00023244"/>
    </source>
</evidence>
<dbReference type="PANTHER" id="PTHR43120">
    <property type="entry name" value="GLUTAMYL-TRNA REDUCTASE 1, CHLOROPLASTIC"/>
    <property type="match status" value="1"/>
</dbReference>
<organism evidence="14 15">
    <name type="scientific">Prymnesium parvum</name>
    <name type="common">Toxic golden alga</name>
    <dbReference type="NCBI Taxonomy" id="97485"/>
    <lineage>
        <taxon>Eukaryota</taxon>
        <taxon>Haptista</taxon>
        <taxon>Haptophyta</taxon>
        <taxon>Prymnesiophyceae</taxon>
        <taxon>Prymnesiales</taxon>
        <taxon>Prymnesiaceae</taxon>
        <taxon>Prymnesium</taxon>
    </lineage>
</organism>
<dbReference type="SUPFAM" id="SSF69742">
    <property type="entry name" value="Glutamyl tRNA-reductase catalytic, N-terminal domain"/>
    <property type="match status" value="1"/>
</dbReference>
<comment type="caution">
    <text evidence="14">The sequence shown here is derived from an EMBL/GenBank/DDBJ whole genome shotgun (WGS) entry which is preliminary data.</text>
</comment>
<gene>
    <name evidence="14" type="ORF">AB1Y20_010483</name>
</gene>
<dbReference type="Pfam" id="PF05201">
    <property type="entry name" value="GlutR_N"/>
    <property type="match status" value="1"/>
</dbReference>
<feature type="chain" id="PRO_5044318933" description="Glutamyl-tRNA reductase" evidence="10">
    <location>
        <begin position="20"/>
        <end position="541"/>
    </location>
</feature>
<dbReference type="HAMAP" id="MF_00087">
    <property type="entry name" value="Glu_tRNA_reductase"/>
    <property type="match status" value="1"/>
</dbReference>
<dbReference type="SUPFAM" id="SSF51735">
    <property type="entry name" value="NAD(P)-binding Rossmann-fold domains"/>
    <property type="match status" value="1"/>
</dbReference>
<feature type="domain" description="Quinate/shikimate 5-dehydrogenase/glutamyl-tRNA reductase" evidence="12">
    <location>
        <begin position="292"/>
        <end position="426"/>
    </location>
</feature>
<sequence length="541" mass="58164">MMLIALVLAQLLVVSTIHAGGVAVTRIAGVPGAAGRSALGGLSAQHVSRMGAATMVATQPEQTVVADVEKPLKPVVAPAKAEKEQSKKKGAPRHGQPLVIGLSHKTATVEVREKLSIPEANWNVASKALCGYESVQEAAVLSTCNRFEVYIVAEDPYLATRDVMAYLRDHSGLTDLELRPNLFVLQNEDAVWHLLRVASGLDSLVVGEGQILSQVKACYSQAIEPAVEASEDSKGSVGGSAGKVLGRLLNSAVMSGKFVRSETEIAKGAVSISSAAVELAIHKSMPDLGKPLAALRVTIVGAGKMSRLLMTHLASHGVTKITLLNRSRPRAEELAAEYPDLDVEVGVTDGSDEYFWQVLERTDLAFTSTSATGCILTEKGLRNAVWGGEDADKLMVIDISVPRNVESACNNVPGVRAYNVDDLKQVVAANQAKRAHKVLEAEVLLRVELQKFLAWQESLKYVPTISQLQSKFEAVRQAELAKAQKKGLKNLSDKERQAVDIATKGIINKLLHAPMAYLRSDDHDGSKATVRQILEIFQLEN</sequence>
<evidence type="ECO:0000256" key="3">
    <source>
        <dbReference type="ARBA" id="ARBA00012970"/>
    </source>
</evidence>
<dbReference type="InterPro" id="IPR036291">
    <property type="entry name" value="NAD(P)-bd_dom_sf"/>
</dbReference>
<dbReference type="InterPro" id="IPR006151">
    <property type="entry name" value="Shikm_DH/Glu-tRNA_Rdtase"/>
</dbReference>
<dbReference type="InterPro" id="IPR000343">
    <property type="entry name" value="4pyrrol_synth_GluRdtase"/>
</dbReference>
<feature type="domain" description="Tetrapyrrole biosynthesis glutamyl-tRNA reductase dimerisation" evidence="11">
    <location>
        <begin position="440"/>
        <end position="539"/>
    </location>
</feature>
<comment type="catalytic activity">
    <reaction evidence="7 8">
        <text>(S)-4-amino-5-oxopentanoate + tRNA(Glu) + NADP(+) = L-glutamyl-tRNA(Glu) + NADPH + H(+)</text>
        <dbReference type="Rhea" id="RHEA:12344"/>
        <dbReference type="Rhea" id="RHEA-COMP:9663"/>
        <dbReference type="Rhea" id="RHEA-COMP:9680"/>
        <dbReference type="ChEBI" id="CHEBI:15378"/>
        <dbReference type="ChEBI" id="CHEBI:57501"/>
        <dbReference type="ChEBI" id="CHEBI:57783"/>
        <dbReference type="ChEBI" id="CHEBI:58349"/>
        <dbReference type="ChEBI" id="CHEBI:78442"/>
        <dbReference type="ChEBI" id="CHEBI:78520"/>
        <dbReference type="EC" id="1.2.1.70"/>
    </reaction>
</comment>
<feature type="domain" description="Glutamyl-tRNA reductase N-terminal" evidence="13">
    <location>
        <begin position="100"/>
        <end position="263"/>
    </location>
</feature>
<evidence type="ECO:0000256" key="8">
    <source>
        <dbReference type="RuleBase" id="RU000584"/>
    </source>
</evidence>
<keyword evidence="6 8" id="KW-0627">Porphyrin biosynthesis</keyword>
<reference evidence="14 15" key="1">
    <citation type="journal article" date="2024" name="Science">
        <title>Giant polyketide synthase enzymes in the biosynthesis of giant marine polyether toxins.</title>
        <authorList>
            <person name="Fallon T.R."/>
            <person name="Shende V.V."/>
            <person name="Wierzbicki I.H."/>
            <person name="Pendleton A.L."/>
            <person name="Watervoot N.F."/>
            <person name="Auber R.P."/>
            <person name="Gonzalez D.J."/>
            <person name="Wisecaver J.H."/>
            <person name="Moore B.S."/>
        </authorList>
    </citation>
    <scope>NUCLEOTIDE SEQUENCE [LARGE SCALE GENOMIC DNA]</scope>
    <source>
        <strain evidence="14 15">12B1</strain>
    </source>
</reference>
<comment type="similarity">
    <text evidence="2 8">Belongs to the glutamyl-tRNA reductase family.</text>
</comment>
<dbReference type="PANTHER" id="PTHR43120:SF1">
    <property type="entry name" value="GLUTAMYL-TRNA REDUCTASE 1, CHLOROPLASTIC"/>
    <property type="match status" value="1"/>
</dbReference>
<dbReference type="InterPro" id="IPR015896">
    <property type="entry name" value="4pyrrol_synth_GluRdtase_dimer"/>
</dbReference>
<dbReference type="InterPro" id="IPR036343">
    <property type="entry name" value="GluRdtase_N_sf"/>
</dbReference>
<dbReference type="EC" id="1.2.1.70" evidence="3 8"/>
<proteinExistence type="inferred from homology"/>
<dbReference type="InterPro" id="IPR015895">
    <property type="entry name" value="4pyrrol_synth_GluRdtase_N"/>
</dbReference>
<dbReference type="Gene3D" id="3.30.460.30">
    <property type="entry name" value="Glutamyl-tRNA reductase, N-terminal domain"/>
    <property type="match status" value="1"/>
</dbReference>
<evidence type="ECO:0000259" key="11">
    <source>
        <dbReference type="Pfam" id="PF00745"/>
    </source>
</evidence>